<protein>
    <recommendedName>
        <fullName evidence="3">HipA-like C-terminal domain-containing protein</fullName>
    </recommendedName>
</protein>
<evidence type="ECO:0000313" key="1">
    <source>
        <dbReference type="EMBL" id="MEQ5346626.1"/>
    </source>
</evidence>
<dbReference type="Proteomes" id="UP001436462">
    <property type="component" value="Unassembled WGS sequence"/>
</dbReference>
<dbReference type="Gene3D" id="1.10.1070.20">
    <property type="match status" value="1"/>
</dbReference>
<dbReference type="EMBL" id="JBEEWF010000001">
    <property type="protein sequence ID" value="MEQ5346626.1"/>
    <property type="molecule type" value="Genomic_DNA"/>
</dbReference>
<gene>
    <name evidence="1" type="ORF">ABN253_00370</name>
</gene>
<comment type="caution">
    <text evidence="1">The sequence shown here is derived from an EMBL/GenBank/DDBJ whole genome shotgun (WGS) entry which is preliminary data.</text>
</comment>
<reference evidence="1 2" key="1">
    <citation type="submission" date="2024-04" db="EMBL/GenBank/DDBJ databases">
        <title>Role of Flies in the Dissemination of Carbapenem-Resistant Enterobacteriaceae (CRE): An Epidemiological and Genomic Study in China.</title>
        <authorList>
            <person name="Kaichao C."/>
            <person name="Zhang R."/>
            <person name="Chen S."/>
        </authorList>
    </citation>
    <scope>NUCLEOTIDE SEQUENCE [LARGE SCALE GENOMIC DNA]</scope>
    <source>
        <strain evidence="2">fly-1011</strain>
    </source>
</reference>
<accession>A0ABV1L668</accession>
<name>A0ABV1L668_9GAMM</name>
<dbReference type="RefSeq" id="WP_036900929.1">
    <property type="nucleotide sequence ID" value="NZ_JBEEWF010000001.1"/>
</dbReference>
<organism evidence="1 2">
    <name type="scientific">Proteus genomosp. 6</name>
    <dbReference type="NCBI Taxonomy" id="1311820"/>
    <lineage>
        <taxon>Bacteria</taxon>
        <taxon>Pseudomonadati</taxon>
        <taxon>Pseudomonadota</taxon>
        <taxon>Gammaproteobacteria</taxon>
        <taxon>Enterobacterales</taxon>
        <taxon>Morganellaceae</taxon>
        <taxon>Proteus</taxon>
    </lineage>
</organism>
<keyword evidence="2" id="KW-1185">Reference proteome</keyword>
<evidence type="ECO:0008006" key="3">
    <source>
        <dbReference type="Google" id="ProtNLM"/>
    </source>
</evidence>
<evidence type="ECO:0000313" key="2">
    <source>
        <dbReference type="Proteomes" id="UP001436462"/>
    </source>
</evidence>
<sequence>MDKFAIIKINTSPDSLEQLGTKEKFWFTYKNNKYLFKYTKSVTGEHWSEKCAEEICKVLGIPHATYDIGLCGDRWGVISPNFIPHNFRMVMGNEVLHNHTPGYPKPVSDVEKQVRVREHTVTRVLSCLENKILPPIFHNYDISGLTSGDVFCGYLMLDVLISNQDRHHENWAIMQDDQSGKRYLCPTYDHAASLGREMTDREKNERLNTKDINRSISKFVTKARSELFRTQKDTKRLLTIEAFEEAVKTRKEVMNFWISKLHDLNDECLKDIFARLDEKCISEVSRKFAFEMVKENRKRLLKQFFLGDEHE</sequence>
<proteinExistence type="predicted"/>